<dbReference type="Pfam" id="PF00005">
    <property type="entry name" value="ABC_tran"/>
    <property type="match status" value="1"/>
</dbReference>
<evidence type="ECO:0000256" key="5">
    <source>
        <dbReference type="ARBA" id="ARBA00022967"/>
    </source>
</evidence>
<dbReference type="Proteomes" id="UP000029080">
    <property type="component" value="Unassembled WGS sequence"/>
</dbReference>
<evidence type="ECO:0000313" key="9">
    <source>
        <dbReference type="Proteomes" id="UP000029080"/>
    </source>
</evidence>
<sequence length="262" mass="29126">MLSDTHEMTTPSIERGTPGRIELDDISMQFDGVSIFRNVSLQVSPGEFVCIMGRSGSGKSTLLRIAAGLLTAQSGRVNVEGESAFGFQDSRLVPWIRVWKNIVLGMTGSRQQLRESAAKALDDVQLAGYDTSWPSQLSGGQAQRASLARALVRKPSILLLDEPFGALDALTRIDMQNLLADLCRKHHWTVLMVTHDMNEAIRLADRIAVLSEGQLQGMLSLDRSHSDRDGYPQDRSAYEQWLRDILINRSNRQGDTKVIYVE</sequence>
<evidence type="ECO:0000256" key="1">
    <source>
        <dbReference type="ARBA" id="ARBA00022448"/>
    </source>
</evidence>
<dbReference type="SUPFAM" id="SSF52540">
    <property type="entry name" value="P-loop containing nucleoside triphosphate hydrolases"/>
    <property type="match status" value="1"/>
</dbReference>
<dbReference type="InterPro" id="IPR017871">
    <property type="entry name" value="ABC_transporter-like_CS"/>
</dbReference>
<reference evidence="8 9" key="1">
    <citation type="submission" date="2014-03" db="EMBL/GenBank/DDBJ databases">
        <title>Genomics of Bifidobacteria.</title>
        <authorList>
            <person name="Ventura M."/>
            <person name="Milani C."/>
            <person name="Lugli G.A."/>
        </authorList>
    </citation>
    <scope>NUCLEOTIDE SEQUENCE [LARGE SCALE GENOMIC DNA]</scope>
    <source>
        <strain evidence="8 9">JCM 13495</strain>
    </source>
</reference>
<accession>A0A087EFG7</accession>
<keyword evidence="3" id="KW-0547">Nucleotide-binding</keyword>
<dbReference type="SMART" id="SM00382">
    <property type="entry name" value="AAA"/>
    <property type="match status" value="1"/>
</dbReference>
<dbReference type="AlphaFoldDB" id="A0A087EFG7"/>
<evidence type="ECO:0000256" key="3">
    <source>
        <dbReference type="ARBA" id="ARBA00022741"/>
    </source>
</evidence>
<dbReference type="Gene3D" id="3.40.50.300">
    <property type="entry name" value="P-loop containing nucleotide triphosphate hydrolases"/>
    <property type="match status" value="1"/>
</dbReference>
<proteinExistence type="predicted"/>
<dbReference type="GO" id="GO:0016887">
    <property type="term" value="F:ATP hydrolysis activity"/>
    <property type="evidence" value="ECO:0007669"/>
    <property type="project" value="InterPro"/>
</dbReference>
<protein>
    <submittedName>
        <fullName evidence="8">ABC-type nitrate/sulfonate/bicarbonate transporter, ATPase component</fullName>
        <ecNumber evidence="8">3.6.3.25</ecNumber>
    </submittedName>
</protein>
<evidence type="ECO:0000256" key="4">
    <source>
        <dbReference type="ARBA" id="ARBA00022840"/>
    </source>
</evidence>
<comment type="caution">
    <text evidence="8">The sequence shown here is derived from an EMBL/GenBank/DDBJ whole genome shotgun (WGS) entry which is preliminary data.</text>
</comment>
<dbReference type="InterPro" id="IPR003593">
    <property type="entry name" value="AAA+_ATPase"/>
</dbReference>
<evidence type="ECO:0000259" key="7">
    <source>
        <dbReference type="PROSITE" id="PS50893"/>
    </source>
</evidence>
<keyword evidence="4" id="KW-0067">ATP-binding</keyword>
<evidence type="ECO:0000313" key="8">
    <source>
        <dbReference type="EMBL" id="KFJ06518.1"/>
    </source>
</evidence>
<keyword evidence="6" id="KW-0472">Membrane</keyword>
<dbReference type="EC" id="3.6.3.25" evidence="8"/>
<organism evidence="8 9">
    <name type="scientific">Bifidobacterium tsurumiense</name>
    <dbReference type="NCBI Taxonomy" id="356829"/>
    <lineage>
        <taxon>Bacteria</taxon>
        <taxon>Bacillati</taxon>
        <taxon>Actinomycetota</taxon>
        <taxon>Actinomycetes</taxon>
        <taxon>Bifidobacteriales</taxon>
        <taxon>Bifidobacteriaceae</taxon>
        <taxon>Bifidobacterium</taxon>
    </lineage>
</organism>
<dbReference type="eggNOG" id="COG1116">
    <property type="taxonomic scope" value="Bacteria"/>
</dbReference>
<dbReference type="PANTHER" id="PTHR42788:SF17">
    <property type="entry name" value="ALIPHATIC SULFONATES IMPORT ATP-BINDING PROTEIN SSUB"/>
    <property type="match status" value="1"/>
</dbReference>
<evidence type="ECO:0000256" key="6">
    <source>
        <dbReference type="ARBA" id="ARBA00023136"/>
    </source>
</evidence>
<dbReference type="STRING" id="356829.BITS_1202"/>
<dbReference type="PANTHER" id="PTHR42788">
    <property type="entry name" value="TAURINE IMPORT ATP-BINDING PROTEIN-RELATED"/>
    <property type="match status" value="1"/>
</dbReference>
<keyword evidence="8" id="KW-0378">Hydrolase</keyword>
<evidence type="ECO:0000256" key="2">
    <source>
        <dbReference type="ARBA" id="ARBA00022475"/>
    </source>
</evidence>
<dbReference type="PROSITE" id="PS00211">
    <property type="entry name" value="ABC_TRANSPORTER_1"/>
    <property type="match status" value="1"/>
</dbReference>
<dbReference type="InterPro" id="IPR003439">
    <property type="entry name" value="ABC_transporter-like_ATP-bd"/>
</dbReference>
<name>A0A087EFG7_9BIFI</name>
<gene>
    <name evidence="8" type="ORF">BITS_1202</name>
</gene>
<feature type="domain" description="ABC transporter" evidence="7">
    <location>
        <begin position="21"/>
        <end position="237"/>
    </location>
</feature>
<keyword evidence="5" id="KW-1278">Translocase</keyword>
<dbReference type="EMBL" id="JGZU01000007">
    <property type="protein sequence ID" value="KFJ06518.1"/>
    <property type="molecule type" value="Genomic_DNA"/>
</dbReference>
<keyword evidence="1" id="KW-0813">Transport</keyword>
<dbReference type="InterPro" id="IPR050166">
    <property type="entry name" value="ABC_transporter_ATP-bind"/>
</dbReference>
<dbReference type="PROSITE" id="PS50893">
    <property type="entry name" value="ABC_TRANSPORTER_2"/>
    <property type="match status" value="1"/>
</dbReference>
<keyword evidence="2" id="KW-1003">Cell membrane</keyword>
<dbReference type="InterPro" id="IPR027417">
    <property type="entry name" value="P-loop_NTPase"/>
</dbReference>
<keyword evidence="9" id="KW-1185">Reference proteome</keyword>
<dbReference type="GO" id="GO:0005524">
    <property type="term" value="F:ATP binding"/>
    <property type="evidence" value="ECO:0007669"/>
    <property type="project" value="UniProtKB-KW"/>
</dbReference>